<keyword evidence="2" id="KW-0238">DNA-binding</keyword>
<dbReference type="Proteomes" id="UP000654913">
    <property type="component" value="Chromosome 6"/>
</dbReference>
<dbReference type="PANTHER" id="PTHR47785">
    <property type="entry name" value="ZN(II)2CYS6 TRANSCRIPTION FACTOR (EUROFUNG)-RELATED-RELATED"/>
    <property type="match status" value="1"/>
</dbReference>
<evidence type="ECO:0000256" key="4">
    <source>
        <dbReference type="ARBA" id="ARBA00023242"/>
    </source>
</evidence>
<feature type="domain" description="Zn(2)-C6 fungal-type" evidence="6">
    <location>
        <begin position="21"/>
        <end position="51"/>
    </location>
</feature>
<dbReference type="AlphaFoldDB" id="A0A7R8ASR1"/>
<dbReference type="PROSITE" id="PS50048">
    <property type="entry name" value="ZN2_CY6_FUNGAL_2"/>
    <property type="match status" value="1"/>
</dbReference>
<keyword evidence="8" id="KW-1185">Reference proteome</keyword>
<dbReference type="CDD" id="cd00067">
    <property type="entry name" value="GAL4"/>
    <property type="match status" value="1"/>
</dbReference>
<dbReference type="InterPro" id="IPR036864">
    <property type="entry name" value="Zn2-C6_fun-type_DNA-bd_sf"/>
</dbReference>
<accession>A0A7R8ASR1</accession>
<evidence type="ECO:0000313" key="8">
    <source>
        <dbReference type="Proteomes" id="UP000654913"/>
    </source>
</evidence>
<gene>
    <name evidence="7" type="ORF">APUU_61063S</name>
</gene>
<evidence type="ECO:0000256" key="2">
    <source>
        <dbReference type="ARBA" id="ARBA00023125"/>
    </source>
</evidence>
<evidence type="ECO:0000256" key="5">
    <source>
        <dbReference type="SAM" id="MobiDB-lite"/>
    </source>
</evidence>
<keyword evidence="1" id="KW-0805">Transcription regulation</keyword>
<dbReference type="PROSITE" id="PS00463">
    <property type="entry name" value="ZN2_CY6_FUNGAL_1"/>
    <property type="match status" value="1"/>
</dbReference>
<evidence type="ECO:0000256" key="3">
    <source>
        <dbReference type="ARBA" id="ARBA00023163"/>
    </source>
</evidence>
<dbReference type="CDD" id="cd12148">
    <property type="entry name" value="fungal_TF_MHR"/>
    <property type="match status" value="1"/>
</dbReference>
<dbReference type="GeneID" id="64978012"/>
<dbReference type="GO" id="GO:0003677">
    <property type="term" value="F:DNA binding"/>
    <property type="evidence" value="ECO:0007669"/>
    <property type="project" value="UniProtKB-KW"/>
</dbReference>
<dbReference type="SUPFAM" id="SSF57701">
    <property type="entry name" value="Zn2/Cys6 DNA-binding domain"/>
    <property type="match status" value="1"/>
</dbReference>
<keyword evidence="3" id="KW-0804">Transcription</keyword>
<dbReference type="Gene3D" id="4.10.240.10">
    <property type="entry name" value="Zn(2)-C6 fungal-type DNA-binding domain"/>
    <property type="match status" value="1"/>
</dbReference>
<dbReference type="InterPro" id="IPR001138">
    <property type="entry name" value="Zn2Cys6_DnaBD"/>
</dbReference>
<dbReference type="Pfam" id="PF00172">
    <property type="entry name" value="Zn_clus"/>
    <property type="match status" value="1"/>
</dbReference>
<dbReference type="RefSeq" id="XP_041560201.1">
    <property type="nucleotide sequence ID" value="XM_041694363.1"/>
</dbReference>
<dbReference type="SMART" id="SM00066">
    <property type="entry name" value="GAL4"/>
    <property type="match status" value="1"/>
</dbReference>
<dbReference type="GO" id="GO:0008270">
    <property type="term" value="F:zinc ion binding"/>
    <property type="evidence" value="ECO:0007669"/>
    <property type="project" value="InterPro"/>
</dbReference>
<evidence type="ECO:0000313" key="7">
    <source>
        <dbReference type="EMBL" id="BCS28015.1"/>
    </source>
</evidence>
<evidence type="ECO:0000256" key="1">
    <source>
        <dbReference type="ARBA" id="ARBA00023015"/>
    </source>
</evidence>
<reference evidence="7" key="2">
    <citation type="submission" date="2021-02" db="EMBL/GenBank/DDBJ databases">
        <title>Aspergillus puulaauensis MK2 genome sequence.</title>
        <authorList>
            <person name="Futagami T."/>
            <person name="Mori K."/>
            <person name="Kadooka C."/>
            <person name="Tanaka T."/>
        </authorList>
    </citation>
    <scope>NUCLEOTIDE SEQUENCE</scope>
    <source>
        <strain evidence="7">MK2</strain>
    </source>
</reference>
<dbReference type="InterPro" id="IPR053181">
    <property type="entry name" value="EcdB-like_regulator"/>
</dbReference>
<proteinExistence type="predicted"/>
<evidence type="ECO:0000259" key="6">
    <source>
        <dbReference type="PROSITE" id="PS50048"/>
    </source>
</evidence>
<dbReference type="PANTHER" id="PTHR47785:SF5">
    <property type="entry name" value="ZN(II)2CYS6 TRANSCRIPTION FACTOR (EUROFUNG)"/>
    <property type="match status" value="1"/>
</dbReference>
<protein>
    <recommendedName>
        <fullName evidence="6">Zn(2)-C6 fungal-type domain-containing protein</fullName>
    </recommendedName>
</protein>
<keyword evidence="4" id="KW-0539">Nucleus</keyword>
<dbReference type="KEGG" id="apuu:APUU_61063S"/>
<dbReference type="GO" id="GO:0000981">
    <property type="term" value="F:DNA-binding transcription factor activity, RNA polymerase II-specific"/>
    <property type="evidence" value="ECO:0007669"/>
    <property type="project" value="InterPro"/>
</dbReference>
<organism evidence="7 8">
    <name type="scientific">Aspergillus puulaauensis</name>
    <dbReference type="NCBI Taxonomy" id="1220207"/>
    <lineage>
        <taxon>Eukaryota</taxon>
        <taxon>Fungi</taxon>
        <taxon>Dikarya</taxon>
        <taxon>Ascomycota</taxon>
        <taxon>Pezizomycotina</taxon>
        <taxon>Eurotiomycetes</taxon>
        <taxon>Eurotiomycetidae</taxon>
        <taxon>Eurotiales</taxon>
        <taxon>Aspergillaceae</taxon>
        <taxon>Aspergillus</taxon>
    </lineage>
</organism>
<dbReference type="OrthoDB" id="4356994at2759"/>
<reference evidence="7" key="1">
    <citation type="submission" date="2021-01" db="EMBL/GenBank/DDBJ databases">
        <authorList>
            <consortium name="Aspergillus puulaauensis MK2 genome sequencing consortium"/>
            <person name="Kazuki M."/>
            <person name="Futagami T."/>
        </authorList>
    </citation>
    <scope>NUCLEOTIDE SEQUENCE</scope>
    <source>
        <strain evidence="7">MK2</strain>
    </source>
</reference>
<dbReference type="EMBL" id="AP024448">
    <property type="protein sequence ID" value="BCS28015.1"/>
    <property type="molecule type" value="Genomic_DNA"/>
</dbReference>
<name>A0A7R8ASR1_9EURO</name>
<feature type="region of interest" description="Disordered" evidence="5">
    <location>
        <begin position="102"/>
        <end position="124"/>
    </location>
</feature>
<sequence>MNGNRISRRAAAYPRKRAVTACENCRARKVKCDNQRPVCSGCSRTGGMCSYDTRSDHSSFDPASLLILDKLNQILENINSHANTPLSTLSIPSLCDPSNAATELLPAPTNARPEGPSPSTTAYGHLNVAQDRDWQRPSSFSSADSVLLWPIFGGRYAVGHLAKELFIKDYLASQQSVESPDEGPPYDKPYKHFVDETEIPELIDRFFCCVHTKNPILDIPSMQRYTKGIVENGVGWDAPTALVLLACALGAIASPLTLTAEVSHSGHETSQEASKHSRIVSQAYYHAACKRLGLLKSSIIACQCHLLSGIYLMYLLQPLQAWERFRQASSTYAIYLRGQAAYENTRGGDRHLSSSSDGHLEQSIYWTCFKSECEFRVELNIPESHLSALGDPYMFPSPPTPSSPRASRRGSTYDQDEEQSWFYYLSEIALRRIENRILRFFYYDDNGSWDHSDIRSMVAIVGNIEVELQNWKLSLPEPIRYEGIPDNEVDELRRLTEARYSFMLHLLYRPFFYYAIHNHDRVPEIDDIVDPIIRKAMACGLDSMRLNNPQVMKHRHHGSWFECRAATSWAIVLIAVQKSGLMSKIYPPSTTDEELGITAASQMCLTRLRYWEGESPDVAKARGVIETLLQDSVCSKPLR</sequence>